<dbReference type="InterPro" id="IPR046826">
    <property type="entry name" value="PDH_N"/>
</dbReference>
<dbReference type="PANTHER" id="PTHR43207">
    <property type="entry name" value="AROGENATE DEHYDROGENASE-RELATED"/>
    <property type="match status" value="1"/>
</dbReference>
<feature type="coiled-coil region" evidence="2">
    <location>
        <begin position="388"/>
        <end position="430"/>
    </location>
</feature>
<keyword evidence="1" id="KW-0560">Oxidoreductase</keyword>
<reference evidence="5 6" key="1">
    <citation type="submission" date="2016-09" db="EMBL/GenBank/DDBJ databases">
        <title>Extensive genetic diversity and differential bi-allelic expression allows diatom success in the polar Southern Ocean.</title>
        <authorList>
            <consortium name="DOE Joint Genome Institute"/>
            <person name="Mock T."/>
            <person name="Otillar R.P."/>
            <person name="Strauss J."/>
            <person name="Dupont C."/>
            <person name="Frickenhaus S."/>
            <person name="Maumus F."/>
            <person name="Mcmullan M."/>
            <person name="Sanges R."/>
            <person name="Schmutz J."/>
            <person name="Toseland A."/>
            <person name="Valas R."/>
            <person name="Veluchamy A."/>
            <person name="Ward B.J."/>
            <person name="Allen A."/>
            <person name="Barry K."/>
            <person name="Falciatore A."/>
            <person name="Ferrante M."/>
            <person name="Fortunato A.E."/>
            <person name="Gloeckner G."/>
            <person name="Gruber A."/>
            <person name="Hipkin R."/>
            <person name="Janech M."/>
            <person name="Kroth P."/>
            <person name="Leese F."/>
            <person name="Lindquist E."/>
            <person name="Lyon B.R."/>
            <person name="Martin J."/>
            <person name="Mayer C."/>
            <person name="Parker M."/>
            <person name="Quesneville H."/>
            <person name="Raymond J."/>
            <person name="Uhlig C."/>
            <person name="Valentin K.U."/>
            <person name="Worden A.Z."/>
            <person name="Armbrust E.V."/>
            <person name="Bowler C."/>
            <person name="Green B."/>
            <person name="Moulton V."/>
            <person name="Van Oosterhout C."/>
            <person name="Grigoriev I."/>
        </authorList>
    </citation>
    <scope>NUCLEOTIDE SEQUENCE [LARGE SCALE GENOMIC DNA]</scope>
    <source>
        <strain evidence="5 6">CCMP1102</strain>
    </source>
</reference>
<evidence type="ECO:0000256" key="2">
    <source>
        <dbReference type="SAM" id="Coils"/>
    </source>
</evidence>
<dbReference type="Gene3D" id="3.40.50.720">
    <property type="entry name" value="NAD(P)-binding Rossmann-like Domain"/>
    <property type="match status" value="1"/>
</dbReference>
<dbReference type="KEGG" id="fcy:FRACYDRAFT_191710"/>
<sequence length="438" mass="49038">MIPRNIIISPILALLVLSLYCAEYSQLGSRTTTTTYALDLNNNNNVNRQKNYKFSRQFADKLDLIRGEALSASNNLELSEDGFNNGINNNNNKADNSGGSKAIPSPIGRLEELKQEEAELARKLADVRCEKLSALRAKPLTIGVVGFGRFGQFIAKTLSKHGKIVVTSRSDYTDVANDMGADYVPLSDPQSFLDQNLDVIIVATSIVSFDSTIKTLAPQLEEYISKSKTNKGPLIVDVLSVKEHARDILLEQLPKECDILCTHPMFGPDSGKNGWHNLNFVYEKTRVDQLYSYTEAMDRIERFLSIWEEEGCRMVPLSCKSHDEYAANSQFITHLMGRILGAQGLSKTPIDTKGFESVLKLIDSTTADSFDLFYGLYKFNKKNAMSIIQQLQGAMEDVVDNLQILEEEELKEEQLQNTIKEIKLQNAEINGSQEIMIE</sequence>
<dbReference type="GO" id="GO:0004665">
    <property type="term" value="F:prephenate dehydrogenase (NADP+) activity"/>
    <property type="evidence" value="ECO:0007669"/>
    <property type="project" value="InterPro"/>
</dbReference>
<dbReference type="PANTHER" id="PTHR43207:SF4">
    <property type="entry name" value="AROGENATE DEHYDROGENASE 2, CHLOROPLASTIC"/>
    <property type="match status" value="1"/>
</dbReference>
<keyword evidence="3" id="KW-0732">Signal</keyword>
<evidence type="ECO:0000313" key="6">
    <source>
        <dbReference type="Proteomes" id="UP000095751"/>
    </source>
</evidence>
<evidence type="ECO:0000256" key="3">
    <source>
        <dbReference type="SAM" id="SignalP"/>
    </source>
</evidence>
<protein>
    <submittedName>
        <fullName evidence="5">Arogenate dehydrogenase</fullName>
    </submittedName>
</protein>
<dbReference type="InterPro" id="IPR003099">
    <property type="entry name" value="Prephen_DH"/>
</dbReference>
<evidence type="ECO:0000259" key="4">
    <source>
        <dbReference type="PROSITE" id="PS51176"/>
    </source>
</evidence>
<dbReference type="PROSITE" id="PS51176">
    <property type="entry name" value="PDH_ADH"/>
    <property type="match status" value="1"/>
</dbReference>
<dbReference type="OrthoDB" id="2414662at2759"/>
<dbReference type="AlphaFoldDB" id="A0A1E7F353"/>
<name>A0A1E7F353_9STRA</name>
<organism evidence="5 6">
    <name type="scientific">Fragilariopsis cylindrus CCMP1102</name>
    <dbReference type="NCBI Taxonomy" id="635003"/>
    <lineage>
        <taxon>Eukaryota</taxon>
        <taxon>Sar</taxon>
        <taxon>Stramenopiles</taxon>
        <taxon>Ochrophyta</taxon>
        <taxon>Bacillariophyta</taxon>
        <taxon>Bacillariophyceae</taxon>
        <taxon>Bacillariophycidae</taxon>
        <taxon>Bacillariales</taxon>
        <taxon>Bacillariaceae</taxon>
        <taxon>Fragilariopsis</taxon>
    </lineage>
</organism>
<dbReference type="SUPFAM" id="SSF51735">
    <property type="entry name" value="NAD(P)-binding Rossmann-fold domains"/>
    <property type="match status" value="1"/>
</dbReference>
<feature type="chain" id="PRO_5009192579" evidence="3">
    <location>
        <begin position="22"/>
        <end position="438"/>
    </location>
</feature>
<keyword evidence="2" id="KW-0175">Coiled coil</keyword>
<feature type="signal peptide" evidence="3">
    <location>
        <begin position="1"/>
        <end position="21"/>
    </location>
</feature>
<dbReference type="Pfam" id="PF26213">
    <property type="entry name" value="TYRAAT1_C"/>
    <property type="match status" value="1"/>
</dbReference>
<evidence type="ECO:0000256" key="1">
    <source>
        <dbReference type="ARBA" id="ARBA00023002"/>
    </source>
</evidence>
<dbReference type="InParanoid" id="A0A1E7F353"/>
<keyword evidence="6" id="KW-1185">Reference proteome</keyword>
<dbReference type="EMBL" id="KV784365">
    <property type="protein sequence ID" value="OEU12435.1"/>
    <property type="molecule type" value="Genomic_DNA"/>
</dbReference>
<dbReference type="Proteomes" id="UP000095751">
    <property type="component" value="Unassembled WGS sequence"/>
</dbReference>
<dbReference type="GO" id="GO:0033730">
    <property type="term" value="F:arogenate dehydrogenase (NADP+) activity"/>
    <property type="evidence" value="ECO:0007669"/>
    <property type="project" value="InterPro"/>
</dbReference>
<accession>A0A1E7F353</accession>
<dbReference type="InterPro" id="IPR045011">
    <property type="entry name" value="TYRAAT1/2"/>
</dbReference>
<feature type="domain" description="Prephenate/arogenate dehydrogenase" evidence="4">
    <location>
        <begin position="140"/>
        <end position="433"/>
    </location>
</feature>
<dbReference type="GO" id="GO:0070403">
    <property type="term" value="F:NAD+ binding"/>
    <property type="evidence" value="ECO:0007669"/>
    <property type="project" value="InterPro"/>
</dbReference>
<dbReference type="GO" id="GO:0008977">
    <property type="term" value="F:prephenate dehydrogenase (NAD+) activity"/>
    <property type="evidence" value="ECO:0007669"/>
    <property type="project" value="InterPro"/>
</dbReference>
<proteinExistence type="predicted"/>
<dbReference type="GO" id="GO:0006571">
    <property type="term" value="P:tyrosine biosynthetic process"/>
    <property type="evidence" value="ECO:0007669"/>
    <property type="project" value="InterPro"/>
</dbReference>
<dbReference type="InterPro" id="IPR059064">
    <property type="entry name" value="TYRAAT2_C"/>
</dbReference>
<dbReference type="Pfam" id="PF02153">
    <property type="entry name" value="PDH_N"/>
    <property type="match status" value="1"/>
</dbReference>
<dbReference type="InterPro" id="IPR036291">
    <property type="entry name" value="NAD(P)-bd_dom_sf"/>
</dbReference>
<evidence type="ECO:0000313" key="5">
    <source>
        <dbReference type="EMBL" id="OEU12435.1"/>
    </source>
</evidence>
<gene>
    <name evidence="5" type="primary">tyrC</name>
    <name evidence="5" type="ORF">FRACYDRAFT_191710</name>
</gene>